<dbReference type="CDD" id="cd08771">
    <property type="entry name" value="DLP_1"/>
    <property type="match status" value="1"/>
</dbReference>
<dbReference type="OrthoDB" id="5061070at2759"/>
<feature type="domain" description="GED" evidence="4">
    <location>
        <begin position="605"/>
        <end position="698"/>
    </location>
</feature>
<feature type="region of interest" description="Disordered" evidence="3">
    <location>
        <begin position="1"/>
        <end position="34"/>
    </location>
</feature>
<dbReference type="SUPFAM" id="SSF52540">
    <property type="entry name" value="P-loop containing nucleoside triphosphate hydrolases"/>
    <property type="match status" value="1"/>
</dbReference>
<feature type="domain" description="Dynamin-type G" evidence="5">
    <location>
        <begin position="60"/>
        <end position="366"/>
    </location>
</feature>
<dbReference type="InterPro" id="IPR030381">
    <property type="entry name" value="G_DYNAMIN_dom"/>
</dbReference>
<dbReference type="InterPro" id="IPR045063">
    <property type="entry name" value="Dynamin_N"/>
</dbReference>
<proteinExistence type="predicted"/>
<evidence type="ECO:0000256" key="3">
    <source>
        <dbReference type="SAM" id="MobiDB-lite"/>
    </source>
</evidence>
<dbReference type="InterPro" id="IPR027417">
    <property type="entry name" value="P-loop_NTPase"/>
</dbReference>
<dbReference type="GO" id="GO:0005525">
    <property type="term" value="F:GTP binding"/>
    <property type="evidence" value="ECO:0007669"/>
    <property type="project" value="InterPro"/>
</dbReference>
<evidence type="ECO:0000259" key="5">
    <source>
        <dbReference type="PROSITE" id="PS51718"/>
    </source>
</evidence>
<dbReference type="GO" id="GO:0008017">
    <property type="term" value="F:microtubule binding"/>
    <property type="evidence" value="ECO:0007669"/>
    <property type="project" value="TreeGrafter"/>
</dbReference>
<dbReference type="Pfam" id="PF02212">
    <property type="entry name" value="GED"/>
    <property type="match status" value="1"/>
</dbReference>
<dbReference type="InterPro" id="IPR020850">
    <property type="entry name" value="GED_dom"/>
</dbReference>
<organism evidence="6 7">
    <name type="scientific">Coprinellus micaceus</name>
    <name type="common">Glistening ink-cap mushroom</name>
    <name type="synonym">Coprinus micaceus</name>
    <dbReference type="NCBI Taxonomy" id="71717"/>
    <lineage>
        <taxon>Eukaryota</taxon>
        <taxon>Fungi</taxon>
        <taxon>Dikarya</taxon>
        <taxon>Basidiomycota</taxon>
        <taxon>Agaricomycotina</taxon>
        <taxon>Agaricomycetes</taxon>
        <taxon>Agaricomycetidae</taxon>
        <taxon>Agaricales</taxon>
        <taxon>Agaricineae</taxon>
        <taxon>Psathyrellaceae</taxon>
        <taxon>Coprinellus</taxon>
    </lineage>
</organism>
<accession>A0A4Y7SSA8</accession>
<evidence type="ECO:0000313" key="7">
    <source>
        <dbReference type="Proteomes" id="UP000298030"/>
    </source>
</evidence>
<dbReference type="InterPro" id="IPR022812">
    <property type="entry name" value="Dynamin"/>
</dbReference>
<evidence type="ECO:0000256" key="1">
    <source>
        <dbReference type="ARBA" id="ARBA00022741"/>
    </source>
</evidence>
<keyword evidence="1" id="KW-0547">Nucleotide-binding</keyword>
<reference evidence="6 7" key="1">
    <citation type="journal article" date="2019" name="Nat. Ecol. Evol.">
        <title>Megaphylogeny resolves global patterns of mushroom evolution.</title>
        <authorList>
            <person name="Varga T."/>
            <person name="Krizsan K."/>
            <person name="Foldi C."/>
            <person name="Dima B."/>
            <person name="Sanchez-Garcia M."/>
            <person name="Sanchez-Ramirez S."/>
            <person name="Szollosi G.J."/>
            <person name="Szarkandi J.G."/>
            <person name="Papp V."/>
            <person name="Albert L."/>
            <person name="Andreopoulos W."/>
            <person name="Angelini C."/>
            <person name="Antonin V."/>
            <person name="Barry K.W."/>
            <person name="Bougher N.L."/>
            <person name="Buchanan P."/>
            <person name="Buyck B."/>
            <person name="Bense V."/>
            <person name="Catcheside P."/>
            <person name="Chovatia M."/>
            <person name="Cooper J."/>
            <person name="Damon W."/>
            <person name="Desjardin D."/>
            <person name="Finy P."/>
            <person name="Geml J."/>
            <person name="Haridas S."/>
            <person name="Hughes K."/>
            <person name="Justo A."/>
            <person name="Karasinski D."/>
            <person name="Kautmanova I."/>
            <person name="Kiss B."/>
            <person name="Kocsube S."/>
            <person name="Kotiranta H."/>
            <person name="LaButti K.M."/>
            <person name="Lechner B.E."/>
            <person name="Liimatainen K."/>
            <person name="Lipzen A."/>
            <person name="Lukacs Z."/>
            <person name="Mihaltcheva S."/>
            <person name="Morgado L.N."/>
            <person name="Niskanen T."/>
            <person name="Noordeloos M.E."/>
            <person name="Ohm R.A."/>
            <person name="Ortiz-Santana B."/>
            <person name="Ovrebo C."/>
            <person name="Racz N."/>
            <person name="Riley R."/>
            <person name="Savchenko A."/>
            <person name="Shiryaev A."/>
            <person name="Soop K."/>
            <person name="Spirin V."/>
            <person name="Szebenyi C."/>
            <person name="Tomsovsky M."/>
            <person name="Tulloss R.E."/>
            <person name="Uehling J."/>
            <person name="Grigoriev I.V."/>
            <person name="Vagvolgyi C."/>
            <person name="Papp T."/>
            <person name="Martin F.M."/>
            <person name="Miettinen O."/>
            <person name="Hibbett D.S."/>
            <person name="Nagy L.G."/>
        </authorList>
    </citation>
    <scope>NUCLEOTIDE SEQUENCE [LARGE SCALE GENOMIC DNA]</scope>
    <source>
        <strain evidence="6 7">FP101781</strain>
    </source>
</reference>
<evidence type="ECO:0000313" key="6">
    <source>
        <dbReference type="EMBL" id="TEB24601.1"/>
    </source>
</evidence>
<dbReference type="PANTHER" id="PTHR11566">
    <property type="entry name" value="DYNAMIN"/>
    <property type="match status" value="1"/>
</dbReference>
<dbReference type="Pfam" id="PF00350">
    <property type="entry name" value="Dynamin_N"/>
    <property type="match status" value="1"/>
</dbReference>
<keyword evidence="2" id="KW-0342">GTP-binding</keyword>
<dbReference type="PRINTS" id="PR00195">
    <property type="entry name" value="DYNAMIN"/>
</dbReference>
<dbReference type="PROSITE" id="PS51388">
    <property type="entry name" value="GED"/>
    <property type="match status" value="1"/>
</dbReference>
<comment type="caution">
    <text evidence="6">The sequence shown here is derived from an EMBL/GenBank/DDBJ whole genome shotgun (WGS) entry which is preliminary data.</text>
</comment>
<dbReference type="STRING" id="71717.A0A4Y7SSA8"/>
<dbReference type="Gene3D" id="1.20.120.1240">
    <property type="entry name" value="Dynamin, middle domain"/>
    <property type="match status" value="1"/>
</dbReference>
<protein>
    <submittedName>
        <fullName evidence="6">P-loop containing nucleoside triphosphate hydrolase protein</fullName>
    </submittedName>
</protein>
<dbReference type="Proteomes" id="UP000298030">
    <property type="component" value="Unassembled WGS sequence"/>
</dbReference>
<sequence length="713" mass="80713">MAKPASSLSPRFLSRKLMGNSSKNSGRSDSHMDDSEYSRRARLLIALVNDLKALGGDQFNLDIPCLAFIGNQSAGKSSVVEGATGIPVPRDSGTCTKCPMRCTLMRTPGSWSCEITLQFAYDKKGRDRTPPLSVPFKTVSSPKDVEIWLRRAQVAILCPDTDPSEFHGKSVEDLKRMESLPFSLNTIELLVRDPEGTDLSFVDLPGIIQHHTKDDEMVPFVKNLVERHVNNPNTLIVVTIPMTDDIENQEAFRIASRADPQGLRTIGVGTKPDMLSSGSLSALASWKSILEGSDSNLKHGYYCVRLPNDKERLQGLSRAQLRSVETGFFDNTEPWKDITDRSRLGMPNFVESTSRLLIALIETNLPIIKRTVDDLLAKEMKKLEALPPLLVTDTPLSTIMMRIVQFSRILHDAIRGTSTKDFVQANRVKYARFKTEVANTSPDFREHSGVAQDERLVGTSTNRPDPITLDGVRDAIRRHVTWELPGYVPFEATKELVLQHILLWKAPMTSLRKDVFMATMDLIHKLIYDREHFGQFPELQAFVKSLVEEERAHIQDEVSKGLDKLFNWENSPPLYTENRAIYDQERTAWLNARQYRNHFSTYGDEYKVMADVHGYFQVASARFVDEVVISIEGEWHQKFVARLQEKLIETLPSLSAEKLAALVKEDPVVALRRETLTQRVAQLKKIKSRLLEYEAEASMFLFEFVLVVFPSFV</sequence>
<dbReference type="InterPro" id="IPR000375">
    <property type="entry name" value="Dynamin_stalk"/>
</dbReference>
<evidence type="ECO:0000256" key="2">
    <source>
        <dbReference type="ARBA" id="ARBA00023134"/>
    </source>
</evidence>
<gene>
    <name evidence="6" type="ORF">FA13DRAFT_1777826</name>
</gene>
<keyword evidence="7" id="KW-1185">Reference proteome</keyword>
<dbReference type="EMBL" id="QPFP01000065">
    <property type="protein sequence ID" value="TEB24601.1"/>
    <property type="molecule type" value="Genomic_DNA"/>
</dbReference>
<dbReference type="GO" id="GO:0005874">
    <property type="term" value="C:microtubule"/>
    <property type="evidence" value="ECO:0007669"/>
    <property type="project" value="TreeGrafter"/>
</dbReference>
<dbReference type="GO" id="GO:0005737">
    <property type="term" value="C:cytoplasm"/>
    <property type="evidence" value="ECO:0007669"/>
    <property type="project" value="TreeGrafter"/>
</dbReference>
<name>A0A4Y7SSA8_COPMI</name>
<dbReference type="PROSITE" id="PS51718">
    <property type="entry name" value="G_DYNAMIN_2"/>
    <property type="match status" value="1"/>
</dbReference>
<dbReference type="GO" id="GO:0003924">
    <property type="term" value="F:GTPase activity"/>
    <property type="evidence" value="ECO:0007669"/>
    <property type="project" value="InterPro"/>
</dbReference>
<dbReference type="Pfam" id="PF01031">
    <property type="entry name" value="Dynamin_M"/>
    <property type="match status" value="1"/>
</dbReference>
<keyword evidence="6" id="KW-0378">Hydrolase</keyword>
<dbReference type="GO" id="GO:0016020">
    <property type="term" value="C:membrane"/>
    <property type="evidence" value="ECO:0007669"/>
    <property type="project" value="TreeGrafter"/>
</dbReference>
<dbReference type="InterPro" id="IPR003130">
    <property type="entry name" value="GED"/>
</dbReference>
<dbReference type="SMART" id="SM00053">
    <property type="entry name" value="DYNc"/>
    <property type="match status" value="1"/>
</dbReference>
<dbReference type="AlphaFoldDB" id="A0A4Y7SSA8"/>
<dbReference type="Gene3D" id="3.40.50.300">
    <property type="entry name" value="P-loop containing nucleotide triphosphate hydrolases"/>
    <property type="match status" value="1"/>
</dbReference>
<dbReference type="InterPro" id="IPR001401">
    <property type="entry name" value="Dynamin_GTPase"/>
</dbReference>
<evidence type="ECO:0000259" key="4">
    <source>
        <dbReference type="PROSITE" id="PS51388"/>
    </source>
</evidence>